<dbReference type="GO" id="GO:0016740">
    <property type="term" value="F:transferase activity"/>
    <property type="evidence" value="ECO:0007669"/>
    <property type="project" value="UniProtKB-KW"/>
</dbReference>
<evidence type="ECO:0000256" key="2">
    <source>
        <dbReference type="ARBA" id="ARBA00010736"/>
    </source>
</evidence>
<keyword evidence="7" id="KW-1185">Reference proteome</keyword>
<keyword evidence="4" id="KW-0598">Phosphotransferase system</keyword>
<dbReference type="InterPro" id="IPR002114">
    <property type="entry name" value="PTS_HPr_Ser_P_site"/>
</dbReference>
<evidence type="ECO:0000313" key="7">
    <source>
        <dbReference type="Proteomes" id="UP000315471"/>
    </source>
</evidence>
<evidence type="ECO:0000259" key="5">
    <source>
        <dbReference type="PROSITE" id="PS51350"/>
    </source>
</evidence>
<keyword evidence="3" id="KW-0963">Cytoplasm</keyword>
<dbReference type="InterPro" id="IPR050399">
    <property type="entry name" value="HPr"/>
</dbReference>
<evidence type="ECO:0000256" key="4">
    <source>
        <dbReference type="ARBA" id="ARBA00022683"/>
    </source>
</evidence>
<name>A0A5C6DEC8_9BACT</name>
<dbReference type="RefSeq" id="WP_146602586.1">
    <property type="nucleotide sequence ID" value="NZ_SJPY01000011.1"/>
</dbReference>
<dbReference type="NCBIfam" id="TIGR01003">
    <property type="entry name" value="PTS_HPr_family"/>
    <property type="match status" value="1"/>
</dbReference>
<dbReference type="GO" id="GO:0005737">
    <property type="term" value="C:cytoplasm"/>
    <property type="evidence" value="ECO:0007669"/>
    <property type="project" value="UniProtKB-SubCell"/>
</dbReference>
<evidence type="ECO:0000313" key="6">
    <source>
        <dbReference type="EMBL" id="TWU34555.1"/>
    </source>
</evidence>
<sequence length="97" mass="10246">MTNDSSLSTVVVVRNPQGLHARPADMLVRLANQFDSTIKIGKGSEHVDCKSILSLLTLGAAAGTELSISAFGSDADAAIQAIVELFEAGFHEMNDEE</sequence>
<dbReference type="PROSITE" id="PS51350">
    <property type="entry name" value="PTS_HPR_DOM"/>
    <property type="match status" value="1"/>
</dbReference>
<evidence type="ECO:0000256" key="3">
    <source>
        <dbReference type="ARBA" id="ARBA00022490"/>
    </source>
</evidence>
<comment type="similarity">
    <text evidence="2">Belongs to the HPr family.</text>
</comment>
<gene>
    <name evidence="6" type="primary">ptsH</name>
    <name evidence="6" type="ORF">Q31b_55090</name>
</gene>
<dbReference type="PRINTS" id="PR00107">
    <property type="entry name" value="PHOSPHOCPHPR"/>
</dbReference>
<dbReference type="GO" id="GO:0009401">
    <property type="term" value="P:phosphoenolpyruvate-dependent sugar phosphotransferase system"/>
    <property type="evidence" value="ECO:0007669"/>
    <property type="project" value="UniProtKB-KW"/>
</dbReference>
<organism evidence="6 7">
    <name type="scientific">Novipirellula aureliae</name>
    <dbReference type="NCBI Taxonomy" id="2527966"/>
    <lineage>
        <taxon>Bacteria</taxon>
        <taxon>Pseudomonadati</taxon>
        <taxon>Planctomycetota</taxon>
        <taxon>Planctomycetia</taxon>
        <taxon>Pirellulales</taxon>
        <taxon>Pirellulaceae</taxon>
        <taxon>Novipirellula</taxon>
    </lineage>
</organism>
<dbReference type="SUPFAM" id="SSF55594">
    <property type="entry name" value="HPr-like"/>
    <property type="match status" value="1"/>
</dbReference>
<dbReference type="InterPro" id="IPR000032">
    <property type="entry name" value="HPr-like"/>
</dbReference>
<dbReference type="Gene3D" id="3.30.1340.10">
    <property type="entry name" value="HPr-like"/>
    <property type="match status" value="1"/>
</dbReference>
<dbReference type="EC" id="2.7.11.-" evidence="6"/>
<protein>
    <submittedName>
        <fullName evidence="6">Phosphocarrier protein HPr</fullName>
        <ecNumber evidence="6">2.7.11.-</ecNumber>
    </submittedName>
</protein>
<accession>A0A5C6DEC8</accession>
<reference evidence="6 7" key="1">
    <citation type="submission" date="2019-02" db="EMBL/GenBank/DDBJ databases">
        <title>Deep-cultivation of Planctomycetes and their phenomic and genomic characterization uncovers novel biology.</title>
        <authorList>
            <person name="Wiegand S."/>
            <person name="Jogler M."/>
            <person name="Boedeker C."/>
            <person name="Pinto D."/>
            <person name="Vollmers J."/>
            <person name="Rivas-Marin E."/>
            <person name="Kohn T."/>
            <person name="Peeters S.H."/>
            <person name="Heuer A."/>
            <person name="Rast P."/>
            <person name="Oberbeckmann S."/>
            <person name="Bunk B."/>
            <person name="Jeske O."/>
            <person name="Meyerdierks A."/>
            <person name="Storesund J.E."/>
            <person name="Kallscheuer N."/>
            <person name="Luecker S."/>
            <person name="Lage O.M."/>
            <person name="Pohl T."/>
            <person name="Merkel B.J."/>
            <person name="Hornburger P."/>
            <person name="Mueller R.-W."/>
            <person name="Bruemmer F."/>
            <person name="Labrenz M."/>
            <person name="Spormann A.M."/>
            <person name="Op Den Camp H."/>
            <person name="Overmann J."/>
            <person name="Amann R."/>
            <person name="Jetten M.S.M."/>
            <person name="Mascher T."/>
            <person name="Medema M.H."/>
            <person name="Devos D.P."/>
            <person name="Kaster A.-K."/>
            <person name="Ovreas L."/>
            <person name="Rohde M."/>
            <person name="Galperin M.Y."/>
            <person name="Jogler C."/>
        </authorList>
    </citation>
    <scope>NUCLEOTIDE SEQUENCE [LARGE SCALE GENOMIC DNA]</scope>
    <source>
        <strain evidence="6 7">Q31b</strain>
    </source>
</reference>
<evidence type="ECO:0000256" key="1">
    <source>
        <dbReference type="ARBA" id="ARBA00004496"/>
    </source>
</evidence>
<dbReference type="Pfam" id="PF00381">
    <property type="entry name" value="PTS-HPr"/>
    <property type="match status" value="1"/>
</dbReference>
<comment type="subcellular location">
    <subcellularLocation>
        <location evidence="1">Cytoplasm</location>
    </subcellularLocation>
</comment>
<dbReference type="AlphaFoldDB" id="A0A5C6DEC8"/>
<dbReference type="InterPro" id="IPR035895">
    <property type="entry name" value="HPr-like_sf"/>
</dbReference>
<comment type="caution">
    <text evidence="6">The sequence shown here is derived from an EMBL/GenBank/DDBJ whole genome shotgun (WGS) entry which is preliminary data.</text>
</comment>
<feature type="domain" description="HPr" evidence="5">
    <location>
        <begin position="6"/>
        <end position="93"/>
    </location>
</feature>
<dbReference type="EMBL" id="SJPY01000011">
    <property type="protein sequence ID" value="TWU34555.1"/>
    <property type="molecule type" value="Genomic_DNA"/>
</dbReference>
<dbReference type="PANTHER" id="PTHR33705:SF2">
    <property type="entry name" value="PHOSPHOCARRIER PROTEIN NPR"/>
    <property type="match status" value="1"/>
</dbReference>
<dbReference type="PROSITE" id="PS00589">
    <property type="entry name" value="PTS_HPR_SER"/>
    <property type="match status" value="1"/>
</dbReference>
<dbReference type="PANTHER" id="PTHR33705">
    <property type="entry name" value="PHOSPHOCARRIER PROTEIN HPR"/>
    <property type="match status" value="1"/>
</dbReference>
<dbReference type="CDD" id="cd00367">
    <property type="entry name" value="PTS-HPr_like"/>
    <property type="match status" value="1"/>
</dbReference>
<dbReference type="Proteomes" id="UP000315471">
    <property type="component" value="Unassembled WGS sequence"/>
</dbReference>
<proteinExistence type="inferred from homology"/>
<keyword evidence="6" id="KW-0808">Transferase</keyword>
<dbReference type="OrthoDB" id="9809047at2"/>